<name>A0ABP3IHI0_9BACL</name>
<organism evidence="2 3">
    <name type="scientific">Paenibacillus motobuensis</name>
    <dbReference type="NCBI Taxonomy" id="295324"/>
    <lineage>
        <taxon>Bacteria</taxon>
        <taxon>Bacillati</taxon>
        <taxon>Bacillota</taxon>
        <taxon>Bacilli</taxon>
        <taxon>Bacillales</taxon>
        <taxon>Paenibacillaceae</taxon>
        <taxon>Paenibacillus</taxon>
    </lineage>
</organism>
<proteinExistence type="predicted"/>
<reference evidence="3" key="1">
    <citation type="journal article" date="2019" name="Int. J. Syst. Evol. Microbiol.">
        <title>The Global Catalogue of Microorganisms (GCM) 10K type strain sequencing project: providing services to taxonomists for standard genome sequencing and annotation.</title>
        <authorList>
            <consortium name="The Broad Institute Genomics Platform"/>
            <consortium name="The Broad Institute Genome Sequencing Center for Infectious Disease"/>
            <person name="Wu L."/>
            <person name="Ma J."/>
        </authorList>
    </citation>
    <scope>NUCLEOTIDE SEQUENCE [LARGE SCALE GENOMIC DNA]</scope>
    <source>
        <strain evidence="3">JCM 12774</strain>
    </source>
</reference>
<evidence type="ECO:0008006" key="4">
    <source>
        <dbReference type="Google" id="ProtNLM"/>
    </source>
</evidence>
<dbReference type="RefSeq" id="WP_343863669.1">
    <property type="nucleotide sequence ID" value="NZ_BAAACX010000016.1"/>
</dbReference>
<accession>A0ABP3IHI0</accession>
<comment type="caution">
    <text evidence="2">The sequence shown here is derived from an EMBL/GenBank/DDBJ whole genome shotgun (WGS) entry which is preliminary data.</text>
</comment>
<keyword evidence="1" id="KW-1133">Transmembrane helix</keyword>
<keyword evidence="1" id="KW-0812">Transmembrane</keyword>
<protein>
    <recommendedName>
        <fullName evidence="4">Zinc-finger domain-containing protein</fullName>
    </recommendedName>
</protein>
<feature type="transmembrane region" description="Helical" evidence="1">
    <location>
        <begin position="95"/>
        <end position="119"/>
    </location>
</feature>
<dbReference type="Proteomes" id="UP001500340">
    <property type="component" value="Unassembled WGS sequence"/>
</dbReference>
<gene>
    <name evidence="2" type="ORF">GCM10008933_37520</name>
</gene>
<evidence type="ECO:0000313" key="3">
    <source>
        <dbReference type="Proteomes" id="UP001500340"/>
    </source>
</evidence>
<evidence type="ECO:0000256" key="1">
    <source>
        <dbReference type="SAM" id="Phobius"/>
    </source>
</evidence>
<keyword evidence="3" id="KW-1185">Reference proteome</keyword>
<evidence type="ECO:0000313" key="2">
    <source>
        <dbReference type="EMBL" id="GAA0403577.1"/>
    </source>
</evidence>
<dbReference type="EMBL" id="BAAACX010000016">
    <property type="protein sequence ID" value="GAA0403577.1"/>
    <property type="molecule type" value="Genomic_DNA"/>
</dbReference>
<sequence length="151" mass="17443">MRPQDQASMQIWKAYIQGELTWEEEKRLENMLLEDEEASLLYSEALSSLESELPEMREDERWLEGLMASLPDASDKATDPAKEQSSIGRWFNQAWLQYVIAASITLLLMTGGFFDHLFLRANEAIHRPNQDVSVSDRLMKATTGWFDKLNQ</sequence>
<keyword evidence="1" id="KW-0472">Membrane</keyword>